<comment type="similarity">
    <text evidence="1 3">Belongs to the short-chain dehydrogenases/reductases (SDR) family.</text>
</comment>
<name>A0ABV8KTQ5_9ACTN</name>
<evidence type="ECO:0000313" key="5">
    <source>
        <dbReference type="EMBL" id="MFC4109534.1"/>
    </source>
</evidence>
<gene>
    <name evidence="5" type="ORF">ACFOX0_26830</name>
</gene>
<evidence type="ECO:0000313" key="6">
    <source>
        <dbReference type="Proteomes" id="UP001595868"/>
    </source>
</evidence>
<dbReference type="InterPro" id="IPR036291">
    <property type="entry name" value="NAD(P)-bd_dom_sf"/>
</dbReference>
<dbReference type="PANTHER" id="PTHR43391:SF86">
    <property type="entry name" value="SHORT-CHAIN DEHYDROGENASE_REDUCTASE FAMILY PROTEIN"/>
    <property type="match status" value="1"/>
</dbReference>
<organism evidence="5 6">
    <name type="scientific">Micromonospora zhanjiangensis</name>
    <dbReference type="NCBI Taxonomy" id="1522057"/>
    <lineage>
        <taxon>Bacteria</taxon>
        <taxon>Bacillati</taxon>
        <taxon>Actinomycetota</taxon>
        <taxon>Actinomycetes</taxon>
        <taxon>Micromonosporales</taxon>
        <taxon>Micromonosporaceae</taxon>
        <taxon>Micromonospora</taxon>
    </lineage>
</organism>
<dbReference type="InterPro" id="IPR002347">
    <property type="entry name" value="SDR_fam"/>
</dbReference>
<dbReference type="SMART" id="SM00822">
    <property type="entry name" value="PKS_KR"/>
    <property type="match status" value="1"/>
</dbReference>
<evidence type="ECO:0000256" key="1">
    <source>
        <dbReference type="ARBA" id="ARBA00006484"/>
    </source>
</evidence>
<keyword evidence="2 5" id="KW-0560">Oxidoreductase</keyword>
<feature type="domain" description="Ketoreductase" evidence="4">
    <location>
        <begin position="7"/>
        <end position="191"/>
    </location>
</feature>
<evidence type="ECO:0000256" key="3">
    <source>
        <dbReference type="RuleBase" id="RU000363"/>
    </source>
</evidence>
<dbReference type="Proteomes" id="UP001595868">
    <property type="component" value="Unassembled WGS sequence"/>
</dbReference>
<dbReference type="InterPro" id="IPR020904">
    <property type="entry name" value="Sc_DH/Rdtase_CS"/>
</dbReference>
<reference evidence="6" key="1">
    <citation type="journal article" date="2019" name="Int. J. Syst. Evol. Microbiol.">
        <title>The Global Catalogue of Microorganisms (GCM) 10K type strain sequencing project: providing services to taxonomists for standard genome sequencing and annotation.</title>
        <authorList>
            <consortium name="The Broad Institute Genomics Platform"/>
            <consortium name="The Broad Institute Genome Sequencing Center for Infectious Disease"/>
            <person name="Wu L."/>
            <person name="Ma J."/>
        </authorList>
    </citation>
    <scope>NUCLEOTIDE SEQUENCE [LARGE SCALE GENOMIC DNA]</scope>
    <source>
        <strain evidence="6">2902at01</strain>
    </source>
</reference>
<dbReference type="Pfam" id="PF00106">
    <property type="entry name" value="adh_short"/>
    <property type="match status" value="1"/>
</dbReference>
<accession>A0ABV8KTQ5</accession>
<proteinExistence type="inferred from homology"/>
<evidence type="ECO:0000256" key="2">
    <source>
        <dbReference type="ARBA" id="ARBA00023002"/>
    </source>
</evidence>
<dbReference type="Gene3D" id="3.40.50.720">
    <property type="entry name" value="NAD(P)-binding Rossmann-like Domain"/>
    <property type="match status" value="1"/>
</dbReference>
<dbReference type="EC" id="1.1.-.-" evidence="5"/>
<dbReference type="CDD" id="cd05374">
    <property type="entry name" value="17beta-HSD-like_SDR_c"/>
    <property type="match status" value="1"/>
</dbReference>
<dbReference type="InterPro" id="IPR057326">
    <property type="entry name" value="KR_dom"/>
</dbReference>
<dbReference type="PRINTS" id="PR00081">
    <property type="entry name" value="GDHRDH"/>
</dbReference>
<dbReference type="PROSITE" id="PS00061">
    <property type="entry name" value="ADH_SHORT"/>
    <property type="match status" value="1"/>
</dbReference>
<dbReference type="PRINTS" id="PR00080">
    <property type="entry name" value="SDRFAMILY"/>
</dbReference>
<sequence>MTPDTEPVVLITGCSSGIGLRTALATAGAGLTTVATMRDPDRSAGLREAAAEAGVEIDVRRLDVTDETSVADCVGAVVSAYGRLDALVNNAGIANTFPTVEMTDMATFRAGIEVNFLGVVAVTRAALPHLRAARGRVVTIGSSRGLIAQPFNEGYSAAKFAVEGFMESLAPVAAGVGVTVTMVEPGPVLETAFAANAGVTRASLLADAGPYAPVLEPYLDWVVRTGWPGAQTATEVAEVVLRALTEPDPPLRIPTGDWVREYAGRKFVDPEGREILALTRSWLARPEPDGAA</sequence>
<protein>
    <submittedName>
        <fullName evidence="5">SDR family oxidoreductase</fullName>
        <ecNumber evidence="5">1.1.-.-</ecNumber>
    </submittedName>
</protein>
<dbReference type="PANTHER" id="PTHR43391">
    <property type="entry name" value="RETINOL DEHYDROGENASE-RELATED"/>
    <property type="match status" value="1"/>
</dbReference>
<dbReference type="RefSeq" id="WP_377550990.1">
    <property type="nucleotide sequence ID" value="NZ_JBHSBN010000025.1"/>
</dbReference>
<dbReference type="EMBL" id="JBHSBN010000025">
    <property type="protein sequence ID" value="MFC4109534.1"/>
    <property type="molecule type" value="Genomic_DNA"/>
</dbReference>
<keyword evidence="6" id="KW-1185">Reference proteome</keyword>
<comment type="caution">
    <text evidence="5">The sequence shown here is derived from an EMBL/GenBank/DDBJ whole genome shotgun (WGS) entry which is preliminary data.</text>
</comment>
<evidence type="ECO:0000259" key="4">
    <source>
        <dbReference type="SMART" id="SM00822"/>
    </source>
</evidence>
<dbReference type="GO" id="GO:0016491">
    <property type="term" value="F:oxidoreductase activity"/>
    <property type="evidence" value="ECO:0007669"/>
    <property type="project" value="UniProtKB-KW"/>
</dbReference>
<dbReference type="SUPFAM" id="SSF51735">
    <property type="entry name" value="NAD(P)-binding Rossmann-fold domains"/>
    <property type="match status" value="1"/>
</dbReference>